<accession>A0A443SBQ5</accession>
<dbReference type="Proteomes" id="UP000288716">
    <property type="component" value="Unassembled WGS sequence"/>
</dbReference>
<reference evidence="7 8" key="1">
    <citation type="journal article" date="2018" name="Gigascience">
        <title>Genomes of trombidid mites reveal novel predicted allergens and laterally-transferred genes associated with secondary metabolism.</title>
        <authorList>
            <person name="Dong X."/>
            <person name="Chaisiri K."/>
            <person name="Xia D."/>
            <person name="Armstrong S.D."/>
            <person name="Fang Y."/>
            <person name="Donnelly M.J."/>
            <person name="Kadowaki T."/>
            <person name="McGarry J.W."/>
            <person name="Darby A.C."/>
            <person name="Makepeace B.L."/>
        </authorList>
    </citation>
    <scope>NUCLEOTIDE SEQUENCE [LARGE SCALE GENOMIC DNA]</scope>
    <source>
        <strain evidence="7">UoL-UT</strain>
    </source>
</reference>
<sequence>MERTKRVFTFLTFFVCTAALAFLTASLATHKWIVSKPVRFNLLNVTRVDDNSVTDDANGKFKGEIYFGLFHGTKILNYGFGDRVSHIWTVKTSLSLCFHKSHSLISNRCLIGEKNLNTITKDSSKTKLYIISFTVKEELMQNSNLMPFGLWLFTVLSIAIAILFGIVSSIFAIINTVMTPIEVITGLHGLFLWNGMGALFCTSACVSWLIQYRNKLRRNVLSQEEIGYGWNSTNRSWVGYSFFFVVVALGLYLLNIFLVFLVVRRPWQKRKSRAVPDKNPEGVIMLY</sequence>
<dbReference type="EMBL" id="NCKV01004198">
    <property type="protein sequence ID" value="RWS24973.1"/>
    <property type="molecule type" value="Genomic_DNA"/>
</dbReference>
<organism evidence="7 8">
    <name type="scientific">Leptotrombidium deliense</name>
    <dbReference type="NCBI Taxonomy" id="299467"/>
    <lineage>
        <taxon>Eukaryota</taxon>
        <taxon>Metazoa</taxon>
        <taxon>Ecdysozoa</taxon>
        <taxon>Arthropoda</taxon>
        <taxon>Chelicerata</taxon>
        <taxon>Arachnida</taxon>
        <taxon>Acari</taxon>
        <taxon>Acariformes</taxon>
        <taxon>Trombidiformes</taxon>
        <taxon>Prostigmata</taxon>
        <taxon>Anystina</taxon>
        <taxon>Parasitengona</taxon>
        <taxon>Trombiculoidea</taxon>
        <taxon>Trombiculidae</taxon>
        <taxon>Leptotrombidium</taxon>
    </lineage>
</organism>
<evidence type="ECO:0000256" key="3">
    <source>
        <dbReference type="ARBA" id="ARBA00022692"/>
    </source>
</evidence>
<evidence type="ECO:0000313" key="8">
    <source>
        <dbReference type="Proteomes" id="UP000288716"/>
    </source>
</evidence>
<feature type="transmembrane region" description="Helical" evidence="6">
    <location>
        <begin position="237"/>
        <end position="263"/>
    </location>
</feature>
<comment type="caution">
    <text evidence="7">The sequence shown here is derived from an EMBL/GenBank/DDBJ whole genome shotgun (WGS) entry which is preliminary data.</text>
</comment>
<dbReference type="GO" id="GO:0007605">
    <property type="term" value="P:sensory perception of sound"/>
    <property type="evidence" value="ECO:0007669"/>
    <property type="project" value="UniProtKB-ARBA"/>
</dbReference>
<evidence type="ECO:0000256" key="5">
    <source>
        <dbReference type="ARBA" id="ARBA00023136"/>
    </source>
</evidence>
<evidence type="ECO:0000256" key="1">
    <source>
        <dbReference type="ARBA" id="ARBA00004141"/>
    </source>
</evidence>
<dbReference type="InterPro" id="IPR026748">
    <property type="entry name" value="Clarin"/>
</dbReference>
<name>A0A443SBQ5_9ACAR</name>
<keyword evidence="8" id="KW-1185">Reference proteome</keyword>
<dbReference type="AlphaFoldDB" id="A0A443SBQ5"/>
<evidence type="ECO:0000256" key="4">
    <source>
        <dbReference type="ARBA" id="ARBA00022989"/>
    </source>
</evidence>
<dbReference type="Pfam" id="PF25807">
    <property type="entry name" value="Clarin-2"/>
    <property type="match status" value="1"/>
</dbReference>
<dbReference type="GO" id="GO:0016020">
    <property type="term" value="C:membrane"/>
    <property type="evidence" value="ECO:0007669"/>
    <property type="project" value="UniProtKB-SubCell"/>
</dbReference>
<proteinExistence type="inferred from homology"/>
<gene>
    <name evidence="7" type="ORF">B4U80_02928</name>
</gene>
<evidence type="ECO:0000256" key="2">
    <source>
        <dbReference type="ARBA" id="ARBA00005787"/>
    </source>
</evidence>
<feature type="transmembrane region" description="Helical" evidence="6">
    <location>
        <begin position="148"/>
        <end position="178"/>
    </location>
</feature>
<dbReference type="OrthoDB" id="10012538at2759"/>
<comment type="subcellular location">
    <subcellularLocation>
        <location evidence="1">Membrane</location>
        <topology evidence="1">Multi-pass membrane protein</topology>
    </subcellularLocation>
</comment>
<dbReference type="PANTHER" id="PTHR31548">
    <property type="entry name" value="CLARIN"/>
    <property type="match status" value="1"/>
</dbReference>
<evidence type="ECO:0000256" key="6">
    <source>
        <dbReference type="SAM" id="Phobius"/>
    </source>
</evidence>
<keyword evidence="3 6" id="KW-0812">Transmembrane</keyword>
<feature type="transmembrane region" description="Helical" evidence="6">
    <location>
        <begin position="190"/>
        <end position="210"/>
    </location>
</feature>
<dbReference type="VEuPathDB" id="VectorBase:LDEU007067"/>
<protein>
    <submittedName>
        <fullName evidence="7">Clarin-2-like protein</fullName>
    </submittedName>
</protein>
<evidence type="ECO:0000313" key="7">
    <source>
        <dbReference type="EMBL" id="RWS24973.1"/>
    </source>
</evidence>
<dbReference type="PANTHER" id="PTHR31548:SF1">
    <property type="entry name" value="LD47387P"/>
    <property type="match status" value="1"/>
</dbReference>
<comment type="similarity">
    <text evidence="2">Belongs to the clarin family.</text>
</comment>
<keyword evidence="4 6" id="KW-1133">Transmembrane helix</keyword>
<dbReference type="Gene3D" id="1.20.140.150">
    <property type="match status" value="1"/>
</dbReference>
<dbReference type="STRING" id="299467.A0A443SBQ5"/>
<keyword evidence="5 6" id="KW-0472">Membrane</keyword>